<organism evidence="1 2">
    <name type="scientific">Rhodanobacter ginsenosidimutans</name>
    <dbReference type="NCBI Taxonomy" id="490571"/>
    <lineage>
        <taxon>Bacteria</taxon>
        <taxon>Pseudomonadati</taxon>
        <taxon>Pseudomonadota</taxon>
        <taxon>Gammaproteobacteria</taxon>
        <taxon>Lysobacterales</taxon>
        <taxon>Rhodanobacteraceae</taxon>
        <taxon>Rhodanobacter</taxon>
    </lineage>
</organism>
<accession>A0ABW0JUY6</accession>
<reference evidence="2" key="1">
    <citation type="journal article" date="2019" name="Int. J. Syst. Evol. Microbiol.">
        <title>The Global Catalogue of Microorganisms (GCM) 10K type strain sequencing project: providing services to taxonomists for standard genome sequencing and annotation.</title>
        <authorList>
            <consortium name="The Broad Institute Genomics Platform"/>
            <consortium name="The Broad Institute Genome Sequencing Center for Infectious Disease"/>
            <person name="Wu L."/>
            <person name="Ma J."/>
        </authorList>
    </citation>
    <scope>NUCLEOTIDE SEQUENCE [LARGE SCALE GENOMIC DNA]</scope>
    <source>
        <strain evidence="2">KACC 12822</strain>
    </source>
</reference>
<gene>
    <name evidence="1" type="ORF">ACFPK0_06735</name>
</gene>
<name>A0ABW0JUY6_9GAMM</name>
<evidence type="ECO:0000313" key="2">
    <source>
        <dbReference type="Proteomes" id="UP001596018"/>
    </source>
</evidence>
<evidence type="ECO:0000313" key="1">
    <source>
        <dbReference type="EMBL" id="MFC5439705.1"/>
    </source>
</evidence>
<dbReference type="EMBL" id="JBHSMM010000001">
    <property type="protein sequence ID" value="MFC5439705.1"/>
    <property type="molecule type" value="Genomic_DNA"/>
</dbReference>
<keyword evidence="2" id="KW-1185">Reference proteome</keyword>
<protein>
    <submittedName>
        <fullName evidence="1">Polyhydroxyalkanoic acid system family protein</fullName>
    </submittedName>
</protein>
<sequence length="91" mass="10252">MSRIQLKRPHQMTPAEARSVIDQIAARMREKFGMACEWQGDALRFTRPGVKGDIAIGASEILVNAELGLMLSPMKGMIEQEIQRKLDEHFA</sequence>
<dbReference type="Pfam" id="PF09650">
    <property type="entry name" value="PHA_gran_rgn"/>
    <property type="match status" value="1"/>
</dbReference>
<dbReference type="RefSeq" id="WP_040670856.1">
    <property type="nucleotide sequence ID" value="NZ_JALBWS010000014.1"/>
</dbReference>
<proteinExistence type="predicted"/>
<dbReference type="InterPro" id="IPR013433">
    <property type="entry name" value="PHA_gran_rgn"/>
</dbReference>
<comment type="caution">
    <text evidence="1">The sequence shown here is derived from an EMBL/GenBank/DDBJ whole genome shotgun (WGS) entry which is preliminary data.</text>
</comment>
<dbReference type="Proteomes" id="UP001596018">
    <property type="component" value="Unassembled WGS sequence"/>
</dbReference>
<dbReference type="NCBIfam" id="TIGR02610">
    <property type="entry name" value="PHA_gran_rgn"/>
    <property type="match status" value="1"/>
</dbReference>